<evidence type="ECO:0000313" key="4">
    <source>
        <dbReference type="Proteomes" id="UP000006906"/>
    </source>
</evidence>
<feature type="compositionally biased region" description="Gly residues" evidence="2">
    <location>
        <begin position="496"/>
        <end position="513"/>
    </location>
</feature>
<dbReference type="OrthoDB" id="545928at2759"/>
<feature type="compositionally biased region" description="Basic and acidic residues" evidence="2">
    <location>
        <begin position="281"/>
        <end position="294"/>
    </location>
</feature>
<accession>A0A2K3E1D8</accession>
<feature type="coiled-coil region" evidence="1">
    <location>
        <begin position="677"/>
        <end position="771"/>
    </location>
</feature>
<feature type="compositionally biased region" description="Polar residues" evidence="2">
    <location>
        <begin position="518"/>
        <end position="529"/>
    </location>
</feature>
<dbReference type="InParanoid" id="A0A2K3E1D8"/>
<evidence type="ECO:0000256" key="1">
    <source>
        <dbReference type="SAM" id="Coils"/>
    </source>
</evidence>
<feature type="region of interest" description="Disordered" evidence="2">
    <location>
        <begin position="475"/>
        <end position="671"/>
    </location>
</feature>
<keyword evidence="1" id="KW-0175">Coiled coil</keyword>
<feature type="compositionally biased region" description="Gly residues" evidence="2">
    <location>
        <begin position="400"/>
        <end position="412"/>
    </location>
</feature>
<dbReference type="Proteomes" id="UP000006906">
    <property type="component" value="Chromosome 2"/>
</dbReference>
<evidence type="ECO:0000256" key="2">
    <source>
        <dbReference type="SAM" id="MobiDB-lite"/>
    </source>
</evidence>
<dbReference type="PaxDb" id="3055-EDP06954"/>
<reference evidence="3 4" key="1">
    <citation type="journal article" date="2007" name="Science">
        <title>The Chlamydomonas genome reveals the evolution of key animal and plant functions.</title>
        <authorList>
            <person name="Merchant S.S."/>
            <person name="Prochnik S.E."/>
            <person name="Vallon O."/>
            <person name="Harris E.H."/>
            <person name="Karpowicz S.J."/>
            <person name="Witman G.B."/>
            <person name="Terry A."/>
            <person name="Salamov A."/>
            <person name="Fritz-Laylin L.K."/>
            <person name="Marechal-Drouard L."/>
            <person name="Marshall W.F."/>
            <person name="Qu L.H."/>
            <person name="Nelson D.R."/>
            <person name="Sanderfoot A.A."/>
            <person name="Spalding M.H."/>
            <person name="Kapitonov V.V."/>
            <person name="Ren Q."/>
            <person name="Ferris P."/>
            <person name="Lindquist E."/>
            <person name="Shapiro H."/>
            <person name="Lucas S.M."/>
            <person name="Grimwood J."/>
            <person name="Schmutz J."/>
            <person name="Cardol P."/>
            <person name="Cerutti H."/>
            <person name="Chanfreau G."/>
            <person name="Chen C.L."/>
            <person name="Cognat V."/>
            <person name="Croft M.T."/>
            <person name="Dent R."/>
            <person name="Dutcher S."/>
            <person name="Fernandez E."/>
            <person name="Fukuzawa H."/>
            <person name="Gonzalez-Ballester D."/>
            <person name="Gonzalez-Halphen D."/>
            <person name="Hallmann A."/>
            <person name="Hanikenne M."/>
            <person name="Hippler M."/>
            <person name="Inwood W."/>
            <person name="Jabbari K."/>
            <person name="Kalanon M."/>
            <person name="Kuras R."/>
            <person name="Lefebvre P.A."/>
            <person name="Lemaire S.D."/>
            <person name="Lobanov A.V."/>
            <person name="Lohr M."/>
            <person name="Manuell A."/>
            <person name="Meier I."/>
            <person name="Mets L."/>
            <person name="Mittag M."/>
            <person name="Mittelmeier T."/>
            <person name="Moroney J.V."/>
            <person name="Moseley J."/>
            <person name="Napoli C."/>
            <person name="Nedelcu A.M."/>
            <person name="Niyogi K."/>
            <person name="Novoselov S.V."/>
            <person name="Paulsen I.T."/>
            <person name="Pazour G."/>
            <person name="Purton S."/>
            <person name="Ral J.P."/>
            <person name="Riano-Pachon D.M."/>
            <person name="Riekhof W."/>
            <person name="Rymarquis L."/>
            <person name="Schroda M."/>
            <person name="Stern D."/>
            <person name="Umen J."/>
            <person name="Willows R."/>
            <person name="Wilson N."/>
            <person name="Zimmer S.L."/>
            <person name="Allmer J."/>
            <person name="Balk J."/>
            <person name="Bisova K."/>
            <person name="Chen C.J."/>
            <person name="Elias M."/>
            <person name="Gendler K."/>
            <person name="Hauser C."/>
            <person name="Lamb M.R."/>
            <person name="Ledford H."/>
            <person name="Long J.C."/>
            <person name="Minagawa J."/>
            <person name="Page M.D."/>
            <person name="Pan J."/>
            <person name="Pootakham W."/>
            <person name="Roje S."/>
            <person name="Rose A."/>
            <person name="Stahlberg E."/>
            <person name="Terauchi A.M."/>
            <person name="Yang P."/>
            <person name="Ball S."/>
            <person name="Bowler C."/>
            <person name="Dieckmann C.L."/>
            <person name="Gladyshev V.N."/>
            <person name="Green P."/>
            <person name="Jorgensen R."/>
            <person name="Mayfield S."/>
            <person name="Mueller-Roeber B."/>
            <person name="Rajamani S."/>
            <person name="Sayre R.T."/>
            <person name="Brokstein P."/>
            <person name="Dubchak I."/>
            <person name="Goodstein D."/>
            <person name="Hornick L."/>
            <person name="Huang Y.W."/>
            <person name="Jhaveri J."/>
            <person name="Luo Y."/>
            <person name="Martinez D."/>
            <person name="Ngau W.C."/>
            <person name="Otillar B."/>
            <person name="Poliakov A."/>
            <person name="Porter A."/>
            <person name="Szajkowski L."/>
            <person name="Werner G."/>
            <person name="Zhou K."/>
            <person name="Grigoriev I.V."/>
            <person name="Rokhsar D.S."/>
            <person name="Grossman A.R."/>
        </authorList>
    </citation>
    <scope>NUCLEOTIDE SEQUENCE [LARGE SCALE GENOMIC DNA]</scope>
    <source>
        <strain evidence="4">CC-503</strain>
    </source>
</reference>
<dbReference type="RefSeq" id="XP_042927077.1">
    <property type="nucleotide sequence ID" value="XM_043059443.1"/>
</dbReference>
<dbReference type="ExpressionAtlas" id="A0A2K3E1D8">
    <property type="expression patterns" value="baseline"/>
</dbReference>
<sequence length="1109" mass="118198">MASDSGAFDWCSFFALFWNDKGFKCKINIPDTVLFRYGQLSAWWATNKEGYVQRHASHNTSLEAIRRRFIQVAECDEANYSKYVCVVRSGDGQPQLLRLQAFNQMTELLSDRIEAGHTSIAPDVETPQVLQAFVQPHNDLRYVTTYIGGGANNVTCHTFQRKYSRRYVAQGSPLPPGAEDAFTADSSLAFGSSLAAQDETPDPVTGQGAVDPTLKMEFRKLTSHLVKYIEKAHHLTLAGIVVEWIRDANGKIFLLSVLRTEWATNAGGHGAGSLSAANLTEEPREVEDPSEGARARAAEALLASIPGAGELPNPPAPPPLSDGWSHTLPENQQQYQTPYQQQYQNAYQQQYQQQPSPSPSPAWAGSPGGGAGSPPIYAPPPPGVTLPSPNRTTILMHNLPGGGSSGGGGGALGSRPGSAYPGSSSAAYGSPASPSAGEYGVRPPGVPGAGAGTTMSSLASYPGGGRSAGMPVTVGNTWPSHQHEAALSSPTAGRAVYGGGPTSPSGGAAGGPFPGRPLSSSLSATQLPNFNPYAAAPQGKHHSSSVSGGQAGAQGGMASTYPAPGAGRIQSARPAPASPAVGGGVPALVERSSAGARPPRPGSSPVAFGRNTGTSPLRNSTLNPSPVPGVIPHTGMVPERSPSPSPSPARSRPPTASSPNPGTGHVNAGSRGAPLMMQQLTRDLESTRDQLLAQNQLAEASAAKVRQLEREKELLVAAYDQRTSELHSSLLVARQDLAAARAEVDELRKRAHEAETRITELEHRNHSLQHTLDGERGTVMTALRECHERDATGKERTDQLEEEVLRLTERLKEESTTVAALKRQLLQFSDIAERYATTHREGDMEPGMQEVLDRVQKLFVGQTNPFGESYSVQKVLHHYHGDLRAVFLYYAQLENNFAAYWPPGMPFQQWMLFCKETETSDPRATSRVSNVTQPHKMMHPRDCEAVFKAYAKLDANAINTSAPVLTYEGFLSALIDVAFRVKRMDQPYLSEAVREYVLTYVSRACKMSPSGLRRGQMRDALEGTKDGPPPTPGGAIASKSVTKQKKKATIAVSTGLKEVERVIKTTTGTSAGGSLAASRPNSALSRKASMLHGAIEQDLAVALSSGRVH</sequence>
<keyword evidence="4" id="KW-1185">Reference proteome</keyword>
<feature type="compositionally biased region" description="Low complexity" evidence="2">
    <location>
        <begin position="648"/>
        <end position="659"/>
    </location>
</feature>
<feature type="region of interest" description="Disordered" evidence="2">
    <location>
        <begin position="306"/>
        <end position="451"/>
    </location>
</feature>
<protein>
    <submittedName>
        <fullName evidence="3">Uncharacterized protein</fullName>
    </submittedName>
</protein>
<feature type="region of interest" description="Disordered" evidence="2">
    <location>
        <begin position="267"/>
        <end position="294"/>
    </location>
</feature>
<feature type="coiled-coil region" evidence="1">
    <location>
        <begin position="797"/>
        <end position="824"/>
    </location>
</feature>
<proteinExistence type="predicted"/>
<feature type="region of interest" description="Disordered" evidence="2">
    <location>
        <begin position="1020"/>
        <end position="1041"/>
    </location>
</feature>
<gene>
    <name evidence="3" type="ORF">CHLRE_02g091900v5</name>
</gene>
<organism evidence="3 4">
    <name type="scientific">Chlamydomonas reinhardtii</name>
    <name type="common">Chlamydomonas smithii</name>
    <dbReference type="NCBI Taxonomy" id="3055"/>
    <lineage>
        <taxon>Eukaryota</taxon>
        <taxon>Viridiplantae</taxon>
        <taxon>Chlorophyta</taxon>
        <taxon>core chlorophytes</taxon>
        <taxon>Chlorophyceae</taxon>
        <taxon>CS clade</taxon>
        <taxon>Chlamydomonadales</taxon>
        <taxon>Chlamydomonadaceae</taxon>
        <taxon>Chlamydomonas</taxon>
    </lineage>
</organism>
<feature type="compositionally biased region" description="Low complexity" evidence="2">
    <location>
        <begin position="332"/>
        <end position="365"/>
    </location>
</feature>
<dbReference type="AlphaFoldDB" id="A0A2K3E1D8"/>
<dbReference type="GeneID" id="5727492"/>
<evidence type="ECO:0000313" key="3">
    <source>
        <dbReference type="EMBL" id="PNW86567.1"/>
    </source>
</evidence>
<dbReference type="EMBL" id="CM008963">
    <property type="protein sequence ID" value="PNW86567.1"/>
    <property type="molecule type" value="Genomic_DNA"/>
</dbReference>
<dbReference type="KEGG" id="cre:CHLRE_02g091900v5"/>
<name>A0A2K3E1D8_CHLRE</name>
<dbReference type="Gramene" id="PNW86567">
    <property type="protein sequence ID" value="PNW86567"/>
    <property type="gene ID" value="CHLRE_02g091900v5"/>
</dbReference>
<feature type="compositionally biased region" description="Low complexity" evidence="2">
    <location>
        <begin position="413"/>
        <end position="443"/>
    </location>
</feature>
<feature type="compositionally biased region" description="Polar residues" evidence="2">
    <location>
        <begin position="611"/>
        <end position="624"/>
    </location>
</feature>